<evidence type="ECO:0000313" key="2">
    <source>
        <dbReference type="EMBL" id="KCV69794.1"/>
    </source>
</evidence>
<accession>A0A058Z673</accession>
<proteinExistence type="predicted"/>
<dbReference type="AlphaFoldDB" id="A0A058Z673"/>
<reference evidence="2" key="1">
    <citation type="submission" date="2013-04" db="EMBL/GenBank/DDBJ databases">
        <title>The Genome Sequence of Fonticula alba ATCC 38817.</title>
        <authorList>
            <consortium name="The Broad Institute Genomics Platform"/>
            <person name="Russ C."/>
            <person name="Cuomo C."/>
            <person name="Burger G."/>
            <person name="Gray M.W."/>
            <person name="Holland P.W.H."/>
            <person name="King N."/>
            <person name="Lang F.B.F."/>
            <person name="Roger A.J."/>
            <person name="Ruiz-Trillo I."/>
            <person name="Brown M."/>
            <person name="Walker B."/>
            <person name="Young S."/>
            <person name="Zeng Q."/>
            <person name="Gargeya S."/>
            <person name="Fitzgerald M."/>
            <person name="Haas B."/>
            <person name="Abouelleil A."/>
            <person name="Allen A.W."/>
            <person name="Alvarado L."/>
            <person name="Arachchi H.M."/>
            <person name="Berlin A.M."/>
            <person name="Chapman S.B."/>
            <person name="Gainer-Dewar J."/>
            <person name="Goldberg J."/>
            <person name="Griggs A."/>
            <person name="Gujja S."/>
            <person name="Hansen M."/>
            <person name="Howarth C."/>
            <person name="Imamovic A."/>
            <person name="Ireland A."/>
            <person name="Larimer J."/>
            <person name="McCowan C."/>
            <person name="Murphy C."/>
            <person name="Pearson M."/>
            <person name="Poon T.W."/>
            <person name="Priest M."/>
            <person name="Roberts A."/>
            <person name="Saif S."/>
            <person name="Shea T."/>
            <person name="Sisk P."/>
            <person name="Sykes S."/>
            <person name="Wortman J."/>
            <person name="Nusbaum C."/>
            <person name="Birren B."/>
        </authorList>
    </citation>
    <scope>NUCLEOTIDE SEQUENCE [LARGE SCALE GENOMIC DNA]</scope>
    <source>
        <strain evidence="2">ATCC 38817</strain>
    </source>
</reference>
<dbReference type="RefSeq" id="XP_009495400.1">
    <property type="nucleotide sequence ID" value="XM_009497125.1"/>
</dbReference>
<sequence length="100" mass="10103">MPTPPPAGTRAHRRPERAARPAPSRTSACGPRLRGSPGCNFAEISTQVLAGVRPEAVHDLGPLGGLLAAAWDPAHGARPTAAAFLHWCIAGGPGATASSP</sequence>
<feature type="region of interest" description="Disordered" evidence="1">
    <location>
        <begin position="1"/>
        <end position="33"/>
    </location>
</feature>
<organism evidence="2">
    <name type="scientific">Fonticula alba</name>
    <name type="common">Slime mold</name>
    <dbReference type="NCBI Taxonomy" id="691883"/>
    <lineage>
        <taxon>Eukaryota</taxon>
        <taxon>Rotosphaerida</taxon>
        <taxon>Fonticulaceae</taxon>
        <taxon>Fonticula</taxon>
    </lineage>
</organism>
<name>A0A058Z673_FONAL</name>
<dbReference type="Proteomes" id="UP000030693">
    <property type="component" value="Unassembled WGS sequence"/>
</dbReference>
<dbReference type="GeneID" id="20527964"/>
<keyword evidence="3" id="KW-1185">Reference proteome</keyword>
<evidence type="ECO:0000256" key="1">
    <source>
        <dbReference type="SAM" id="MobiDB-lite"/>
    </source>
</evidence>
<dbReference type="EMBL" id="KB932205">
    <property type="protein sequence ID" value="KCV69794.1"/>
    <property type="molecule type" value="Genomic_DNA"/>
</dbReference>
<gene>
    <name evidence="2" type="ORF">H696_03239</name>
</gene>
<evidence type="ECO:0000313" key="3">
    <source>
        <dbReference type="Proteomes" id="UP000030693"/>
    </source>
</evidence>
<protein>
    <submittedName>
        <fullName evidence="2">Uncharacterized protein</fullName>
    </submittedName>
</protein>